<feature type="domain" description="Single" evidence="4">
    <location>
        <begin position="37"/>
        <end position="102"/>
    </location>
</feature>
<dbReference type="PANTHER" id="PTHR39957:SF1">
    <property type="entry name" value="AT09846P1-RELATED"/>
    <property type="match status" value="1"/>
</dbReference>
<dbReference type="SMART" id="SM01318">
    <property type="entry name" value="SVWC"/>
    <property type="match status" value="1"/>
</dbReference>
<dbReference type="Proteomes" id="UP001549920">
    <property type="component" value="Unassembled WGS sequence"/>
</dbReference>
<evidence type="ECO:0000313" key="5">
    <source>
        <dbReference type="EMBL" id="KAL0879029.1"/>
    </source>
</evidence>
<comment type="subcellular location">
    <subcellularLocation>
        <location evidence="1">Secreted</location>
    </subcellularLocation>
</comment>
<gene>
    <name evidence="5" type="ORF">ABMA27_003997</name>
</gene>
<keyword evidence="3" id="KW-0732">Signal</keyword>
<dbReference type="PROSITE" id="PS51257">
    <property type="entry name" value="PROKAR_LIPOPROTEIN"/>
    <property type="match status" value="1"/>
</dbReference>
<accession>A0ABR3HR41</accession>
<dbReference type="PANTHER" id="PTHR39957">
    <property type="entry name" value="AT09846P1-RELATED"/>
    <property type="match status" value="1"/>
</dbReference>
<protein>
    <recommendedName>
        <fullName evidence="4">Single domain-containing protein</fullName>
    </recommendedName>
</protein>
<organism evidence="5 6">
    <name type="scientific">Loxostege sticticalis</name>
    <name type="common">Beet webworm moth</name>
    <dbReference type="NCBI Taxonomy" id="481309"/>
    <lineage>
        <taxon>Eukaryota</taxon>
        <taxon>Metazoa</taxon>
        <taxon>Ecdysozoa</taxon>
        <taxon>Arthropoda</taxon>
        <taxon>Hexapoda</taxon>
        <taxon>Insecta</taxon>
        <taxon>Pterygota</taxon>
        <taxon>Neoptera</taxon>
        <taxon>Endopterygota</taxon>
        <taxon>Lepidoptera</taxon>
        <taxon>Glossata</taxon>
        <taxon>Ditrysia</taxon>
        <taxon>Pyraloidea</taxon>
        <taxon>Crambidae</taxon>
        <taxon>Pyraustinae</taxon>
        <taxon>Loxostege</taxon>
    </lineage>
</organism>
<proteinExistence type="predicted"/>
<comment type="caution">
    <text evidence="5">The sequence shown here is derived from an EMBL/GenBank/DDBJ whole genome shotgun (WGS) entry which is preliminary data.</text>
</comment>
<dbReference type="InterPro" id="IPR053308">
    <property type="entry name" value="Vago-like"/>
</dbReference>
<evidence type="ECO:0000256" key="2">
    <source>
        <dbReference type="ARBA" id="ARBA00022525"/>
    </source>
</evidence>
<reference evidence="5 6" key="1">
    <citation type="submission" date="2024-06" db="EMBL/GenBank/DDBJ databases">
        <title>A chromosome-level genome assembly of beet webworm, Loxostege sticticalis.</title>
        <authorList>
            <person name="Zhang Y."/>
        </authorList>
    </citation>
    <scope>NUCLEOTIDE SEQUENCE [LARGE SCALE GENOMIC DNA]</scope>
    <source>
        <strain evidence="5">AQ026</strain>
        <tissue evidence="5">Whole body</tissue>
    </source>
</reference>
<dbReference type="InterPro" id="IPR029277">
    <property type="entry name" value="SVWC_dom"/>
</dbReference>
<sequence length="113" mass="12657">MISRTVVLLAVVGLSCAATWQGYLPQKPKEHAHKTGCWVKEINDVIPFGESVSPIGYCYRIDCTKRMMYYASCGTFAADDTCYVTEEDVTKPYPECCPTVKCIADNQVPKDKY</sequence>
<name>A0ABR3HR41_LOXSC</name>
<feature type="signal peptide" evidence="3">
    <location>
        <begin position="1"/>
        <end position="17"/>
    </location>
</feature>
<evidence type="ECO:0000259" key="4">
    <source>
        <dbReference type="SMART" id="SM01318"/>
    </source>
</evidence>
<dbReference type="Pfam" id="PF15430">
    <property type="entry name" value="SVWC"/>
    <property type="match status" value="1"/>
</dbReference>
<evidence type="ECO:0000256" key="3">
    <source>
        <dbReference type="SAM" id="SignalP"/>
    </source>
</evidence>
<evidence type="ECO:0000313" key="6">
    <source>
        <dbReference type="Proteomes" id="UP001549920"/>
    </source>
</evidence>
<evidence type="ECO:0000256" key="1">
    <source>
        <dbReference type="ARBA" id="ARBA00004613"/>
    </source>
</evidence>
<keyword evidence="2" id="KW-0964">Secreted</keyword>
<dbReference type="EMBL" id="JBEUOH010000015">
    <property type="protein sequence ID" value="KAL0879029.1"/>
    <property type="molecule type" value="Genomic_DNA"/>
</dbReference>
<feature type="chain" id="PRO_5046617362" description="Single domain-containing protein" evidence="3">
    <location>
        <begin position="18"/>
        <end position="113"/>
    </location>
</feature>
<keyword evidence="6" id="KW-1185">Reference proteome</keyword>